<organism evidence="1 2">
    <name type="scientific">Arabis nemorensis</name>
    <dbReference type="NCBI Taxonomy" id="586526"/>
    <lineage>
        <taxon>Eukaryota</taxon>
        <taxon>Viridiplantae</taxon>
        <taxon>Streptophyta</taxon>
        <taxon>Embryophyta</taxon>
        <taxon>Tracheophyta</taxon>
        <taxon>Spermatophyta</taxon>
        <taxon>Magnoliopsida</taxon>
        <taxon>eudicotyledons</taxon>
        <taxon>Gunneridae</taxon>
        <taxon>Pentapetalae</taxon>
        <taxon>rosids</taxon>
        <taxon>malvids</taxon>
        <taxon>Brassicales</taxon>
        <taxon>Brassicaceae</taxon>
        <taxon>Arabideae</taxon>
        <taxon>Arabis</taxon>
    </lineage>
</organism>
<dbReference type="OrthoDB" id="1108797at2759"/>
<protein>
    <submittedName>
        <fullName evidence="1">Uncharacterized protein</fullName>
    </submittedName>
</protein>
<accession>A0A565C3E8</accession>
<reference evidence="1" key="1">
    <citation type="submission" date="2019-07" db="EMBL/GenBank/DDBJ databases">
        <authorList>
            <person name="Dittberner H."/>
        </authorList>
    </citation>
    <scope>NUCLEOTIDE SEQUENCE [LARGE SCALE GENOMIC DNA]</scope>
</reference>
<dbReference type="Proteomes" id="UP000489600">
    <property type="component" value="Unassembled WGS sequence"/>
</dbReference>
<dbReference type="EMBL" id="CABITT030000006">
    <property type="protein sequence ID" value="VVB08142.1"/>
    <property type="molecule type" value="Genomic_DNA"/>
</dbReference>
<name>A0A565C3E8_9BRAS</name>
<proteinExistence type="predicted"/>
<evidence type="ECO:0000313" key="2">
    <source>
        <dbReference type="Proteomes" id="UP000489600"/>
    </source>
</evidence>
<comment type="caution">
    <text evidence="1">The sequence shown here is derived from an EMBL/GenBank/DDBJ whole genome shotgun (WGS) entry which is preliminary data.</text>
</comment>
<evidence type="ECO:0000313" key="1">
    <source>
        <dbReference type="EMBL" id="VVB08142.1"/>
    </source>
</evidence>
<gene>
    <name evidence="1" type="ORF">ANE_LOCUS18586</name>
</gene>
<keyword evidence="2" id="KW-1185">Reference proteome</keyword>
<dbReference type="AlphaFoldDB" id="A0A565C3E8"/>
<sequence>MDPTMAESIALKAELDRVKEATEVDEEYVRDLEERVIEFVTKNRRIISMQYMEELAHLKMVKLIDAQLKLVNDRIAEKKEASLSQSMHLGDNDKKN</sequence>